<dbReference type="Pfam" id="PF01424">
    <property type="entry name" value="R3H"/>
    <property type="match status" value="1"/>
</dbReference>
<evidence type="ECO:0000259" key="2">
    <source>
        <dbReference type="PROSITE" id="PS51061"/>
    </source>
</evidence>
<protein>
    <submittedName>
        <fullName evidence="4">R3H and coiled-coil domain-containing protein 1</fullName>
    </submittedName>
</protein>
<feature type="compositionally biased region" description="Basic and acidic residues" evidence="1">
    <location>
        <begin position="62"/>
        <end position="72"/>
    </location>
</feature>
<sequence length="852" mass="92029">MTGEEQEDISSGPPESSEEPWREEVILLEKKPPKSEFMFRVALVQSLLGGVPMRLVGGGHLGRRERGGDSGRGRGLGEGSRRGLECAPFDFWESRSCPYWRFFCDAGSAQERSAALGHRTPGEGGASDSCVPEEAGVWVPGRGALERGACLVLLRTLGARRGKPSVGKVSGVGSPESGPRGKAAEQDGKPFMFPRRSLAQTLGPYWARSGVFLDVGRSPGTTDQDLPAPFTGRQCALRGKTIKNTPLPLLPCLLRAAWWRCGSAEARVVLGLLGAQASGNPQSCGGDARGGCGECGGRAWGWVAPLAGSRQASRSPRASRFRAGECRSSRLSRPEAAAREPGNSESERSGGRETPCCPATALPGDPGHVPSPPRSPAPLRSEERPWRRSRVGPGRVLIAAVSVAPQVLPPVTLALLCLDGVFLSSAENDFVHRIQEELDRFLLQKQLSKVLLFPPLSSRLRYLIHRTAENFDLLSSFSVGEGWRRRTVICHLDIRLPGSDGPSGPCRPPASHPSKYRGPRSTSSQGAASGPRGARAGWWHRGRKPDQALYVPRALRRREEWAPLPAPGLQGGAPAGGLPEEPDDIRAGDPTSDQELPVLATQAAEVRKGRSKSEKESLPDPVATESPGPEDHSGTGDRSESATRPGPGLQPDLEDGSGSELERSLATEKEEDEVEEEGPGSCSEEDDYSELLQEIMDNLTEKEIQVEKIHVDTSSFAEELPGEKDFAHVVEIYDFEPALKTEDLLAAFSEFQEKGFKIQWVDDTHALGVFPCLASAAEALTRDFSTLKIRPLTQGTKQSKLKALQRPKLLRLAKERPQTNTAVARRLVARALGLQHRKKERPAVEPPPTLGP</sequence>
<keyword evidence="3" id="KW-1185">Reference proteome</keyword>
<dbReference type="SMART" id="SM00393">
    <property type="entry name" value="R3H"/>
    <property type="match status" value="1"/>
</dbReference>
<dbReference type="GeneID" id="103004547"/>
<feature type="compositionally biased region" description="Low complexity" evidence="1">
    <location>
        <begin position="308"/>
        <end position="318"/>
    </location>
</feature>
<proteinExistence type="predicted"/>
<dbReference type="InterPro" id="IPR001374">
    <property type="entry name" value="R3H_dom"/>
</dbReference>
<dbReference type="PROSITE" id="PS51061">
    <property type="entry name" value="R3H"/>
    <property type="match status" value="1"/>
</dbReference>
<feature type="compositionally biased region" description="Low complexity" evidence="1">
    <location>
        <begin position="523"/>
        <end position="537"/>
    </location>
</feature>
<dbReference type="PANTHER" id="PTHR21678:SF6">
    <property type="entry name" value="R3H AND COILED-COIL DOMAIN-CONTAINING PROTEIN 1"/>
    <property type="match status" value="1"/>
</dbReference>
<feature type="region of interest" description="Disordered" evidence="1">
    <location>
        <begin position="561"/>
        <end position="686"/>
    </location>
</feature>
<name>A0ABM3TQF1_BALAC</name>
<dbReference type="PANTHER" id="PTHR21678">
    <property type="entry name" value="GROWTH INHIBITION AND DIFFERENTIATION RELATED PROTEIN 88"/>
    <property type="match status" value="1"/>
</dbReference>
<feature type="region of interest" description="Disordered" evidence="1">
    <location>
        <begin position="58"/>
        <end position="79"/>
    </location>
</feature>
<gene>
    <name evidence="4" type="primary">R3HCC1</name>
</gene>
<organism evidence="3 4">
    <name type="scientific">Balaenoptera acutorostrata</name>
    <name type="common">Common minke whale</name>
    <name type="synonym">Balaena rostrata</name>
    <dbReference type="NCBI Taxonomy" id="9767"/>
    <lineage>
        <taxon>Eukaryota</taxon>
        <taxon>Metazoa</taxon>
        <taxon>Chordata</taxon>
        <taxon>Craniata</taxon>
        <taxon>Vertebrata</taxon>
        <taxon>Euteleostomi</taxon>
        <taxon>Mammalia</taxon>
        <taxon>Eutheria</taxon>
        <taxon>Laurasiatheria</taxon>
        <taxon>Artiodactyla</taxon>
        <taxon>Whippomorpha</taxon>
        <taxon>Cetacea</taxon>
        <taxon>Mysticeti</taxon>
        <taxon>Balaenopteridae</taxon>
        <taxon>Balaenoptera</taxon>
    </lineage>
</organism>
<dbReference type="InterPro" id="IPR012677">
    <property type="entry name" value="Nucleotide-bd_a/b_plait_sf"/>
</dbReference>
<dbReference type="InterPro" id="IPR036867">
    <property type="entry name" value="R3H_dom_sf"/>
</dbReference>
<feature type="compositionally biased region" description="Basic and acidic residues" evidence="1">
    <location>
        <begin position="605"/>
        <end position="618"/>
    </location>
</feature>
<feature type="domain" description="R3H" evidence="2">
    <location>
        <begin position="428"/>
        <end position="493"/>
    </location>
</feature>
<evidence type="ECO:0000256" key="1">
    <source>
        <dbReference type="SAM" id="MobiDB-lite"/>
    </source>
</evidence>
<reference evidence="4" key="1">
    <citation type="submission" date="2025-08" db="UniProtKB">
        <authorList>
            <consortium name="RefSeq"/>
        </authorList>
    </citation>
    <scope>IDENTIFICATION</scope>
</reference>
<dbReference type="Proteomes" id="UP001652580">
    <property type="component" value="Chromosome 6"/>
</dbReference>
<feature type="compositionally biased region" description="Low complexity" evidence="1">
    <location>
        <begin position="164"/>
        <end position="181"/>
    </location>
</feature>
<feature type="region of interest" description="Disordered" evidence="1">
    <location>
        <begin position="1"/>
        <end position="23"/>
    </location>
</feature>
<feature type="compositionally biased region" description="Acidic residues" evidence="1">
    <location>
        <begin position="669"/>
        <end position="686"/>
    </location>
</feature>
<accession>A0ABM3TQF1</accession>
<dbReference type="Gene3D" id="3.30.1370.50">
    <property type="entry name" value="R3H-like domain"/>
    <property type="match status" value="1"/>
</dbReference>
<feature type="region of interest" description="Disordered" evidence="1">
    <location>
        <begin position="164"/>
        <end position="188"/>
    </location>
</feature>
<dbReference type="SUPFAM" id="SSF82708">
    <property type="entry name" value="R3H domain"/>
    <property type="match status" value="1"/>
</dbReference>
<dbReference type="RefSeq" id="XP_057404303.1">
    <property type="nucleotide sequence ID" value="XM_057548320.1"/>
</dbReference>
<feature type="compositionally biased region" description="Basic and acidic residues" evidence="1">
    <location>
        <begin position="322"/>
        <end position="338"/>
    </location>
</feature>
<dbReference type="CDD" id="cd02638">
    <property type="entry name" value="R3H_unknown_1"/>
    <property type="match status" value="1"/>
</dbReference>
<evidence type="ECO:0000313" key="4">
    <source>
        <dbReference type="RefSeq" id="XP_057404303.1"/>
    </source>
</evidence>
<feature type="region of interest" description="Disordered" evidence="1">
    <location>
        <begin position="500"/>
        <end position="540"/>
    </location>
</feature>
<dbReference type="Gene3D" id="3.30.70.330">
    <property type="match status" value="1"/>
</dbReference>
<feature type="compositionally biased region" description="Basic and acidic residues" evidence="1">
    <location>
        <begin position="629"/>
        <end position="641"/>
    </location>
</feature>
<evidence type="ECO:0000313" key="3">
    <source>
        <dbReference type="Proteomes" id="UP001652580"/>
    </source>
</evidence>
<feature type="region of interest" description="Disordered" evidence="1">
    <location>
        <begin position="833"/>
        <end position="852"/>
    </location>
</feature>
<dbReference type="InterPro" id="IPR039884">
    <property type="entry name" value="R3HC1/R3HCL"/>
</dbReference>
<feature type="region of interest" description="Disordered" evidence="1">
    <location>
        <begin position="308"/>
        <end position="387"/>
    </location>
</feature>